<dbReference type="STRING" id="97359.A0A550CLD4"/>
<organism evidence="3 4">
    <name type="scientific">Schizophyllum amplum</name>
    <dbReference type="NCBI Taxonomy" id="97359"/>
    <lineage>
        <taxon>Eukaryota</taxon>
        <taxon>Fungi</taxon>
        <taxon>Dikarya</taxon>
        <taxon>Basidiomycota</taxon>
        <taxon>Agaricomycotina</taxon>
        <taxon>Agaricomycetes</taxon>
        <taxon>Agaricomycetidae</taxon>
        <taxon>Agaricales</taxon>
        <taxon>Schizophyllaceae</taxon>
        <taxon>Schizophyllum</taxon>
    </lineage>
</organism>
<evidence type="ECO:0000313" key="4">
    <source>
        <dbReference type="Proteomes" id="UP000320762"/>
    </source>
</evidence>
<dbReference type="GO" id="GO:1990423">
    <property type="term" value="C:RZZ complex"/>
    <property type="evidence" value="ECO:0007669"/>
    <property type="project" value="TreeGrafter"/>
</dbReference>
<comment type="caution">
    <text evidence="3">The sequence shown here is derived from an EMBL/GenBank/DDBJ whole genome shotgun (WGS) entry which is preliminary data.</text>
</comment>
<dbReference type="InterPro" id="IPR055148">
    <property type="entry name" value="ZW10_C_2"/>
</dbReference>
<dbReference type="Gene3D" id="1.10.357.150">
    <property type="match status" value="1"/>
</dbReference>
<dbReference type="EMBL" id="VDMD01000005">
    <property type="protein sequence ID" value="TRM65578.1"/>
    <property type="molecule type" value="Genomic_DNA"/>
</dbReference>
<reference evidence="3 4" key="1">
    <citation type="journal article" date="2019" name="New Phytol.">
        <title>Comparative genomics reveals unique wood-decay strategies and fruiting body development in the Schizophyllaceae.</title>
        <authorList>
            <person name="Almasi E."/>
            <person name="Sahu N."/>
            <person name="Krizsan K."/>
            <person name="Balint B."/>
            <person name="Kovacs G.M."/>
            <person name="Kiss B."/>
            <person name="Cseklye J."/>
            <person name="Drula E."/>
            <person name="Henrissat B."/>
            <person name="Nagy I."/>
            <person name="Chovatia M."/>
            <person name="Adam C."/>
            <person name="LaButti K."/>
            <person name="Lipzen A."/>
            <person name="Riley R."/>
            <person name="Grigoriev I.V."/>
            <person name="Nagy L.G."/>
        </authorList>
    </citation>
    <scope>NUCLEOTIDE SEQUENCE [LARGE SCALE GENOMIC DNA]</scope>
    <source>
        <strain evidence="3 4">NL-1724</strain>
    </source>
</reference>
<dbReference type="PANTHER" id="PTHR12205:SF0">
    <property type="entry name" value="CENTROMERE_KINETOCHORE PROTEIN ZW10 HOMOLOG"/>
    <property type="match status" value="1"/>
</dbReference>
<dbReference type="GO" id="GO:0006888">
    <property type="term" value="P:endoplasmic reticulum to Golgi vesicle-mediated transport"/>
    <property type="evidence" value="ECO:0007669"/>
    <property type="project" value="TreeGrafter"/>
</dbReference>
<evidence type="ECO:0000313" key="3">
    <source>
        <dbReference type="EMBL" id="TRM65578.1"/>
    </source>
</evidence>
<feature type="compositionally biased region" description="Low complexity" evidence="1">
    <location>
        <begin position="503"/>
        <end position="530"/>
    </location>
</feature>
<feature type="region of interest" description="Disordered" evidence="1">
    <location>
        <begin position="368"/>
        <end position="546"/>
    </location>
</feature>
<dbReference type="AlphaFoldDB" id="A0A550CLD4"/>
<feature type="compositionally biased region" description="Low complexity" evidence="1">
    <location>
        <begin position="476"/>
        <end position="496"/>
    </location>
</feature>
<feature type="compositionally biased region" description="Basic and acidic residues" evidence="1">
    <location>
        <begin position="452"/>
        <end position="467"/>
    </location>
</feature>
<proteinExistence type="predicted"/>
<protein>
    <recommendedName>
        <fullName evidence="2">ZW10 C-terminal helical domain-containing protein</fullName>
    </recommendedName>
</protein>
<accession>A0A550CLD4</accession>
<dbReference type="Pfam" id="PF22766">
    <property type="entry name" value="ZW10_C2"/>
    <property type="match status" value="1"/>
</dbReference>
<keyword evidence="4" id="KW-1185">Reference proteome</keyword>
<sequence>MAFQVPSHLPRRAAPQDVTSAILTKMDEATAKTLDAAKARAWLGDLDETIAATRSRIHERIHTNLPEFERQLETSRAVQQRLKALSDNVDELDDSISNADTGLLPTLVGRLDHISQARKQLNELDALLEAGRLPAAVQATAPLENLLARGPAFLNGTDIIKICTYRAVSQTKTRLDDQLNDAYHDPSPSPHTNNHSTVVQGCPTFIVVYITDPTIIVRRSEEVLSLQDVLASLSPAARTEHLSLLRRDLVAHYIDKVLAQPFDVNLRATPAPPNVIGLPVRLHNMATILEFCTTHIFAFLPPSSGPSFERVLCKPLTDSVLNNLLIPSLPNSWADGVVGHYERQHVVRAVADETAFETFLWETTESAPANAVPIQSEESPQEEGWGFDNAEDAWGLDDDAKDAGSSGQDADADGWGLEDDAHPADAVVASVNGKSPTELETASGGDGWGLDDDAKPAKAATRLEKLAAKGKKKEPSSSSSFSSPPSSIPSSLLSSSPSPPPSSARSPPSARPSTVSASTSTATPSISVSPPAKPAGGVRPRPSQLLVPEQPKEFCAVSTRVQQVLDLVNDVLNEWREFAGSDIIVSASPNPTSSAPGTVLVQSSASVLDLFRALYPVKFSEALEGADAGMRFSTGLAQRKPPEAVQERWAECVQRLKILSESWFYDVIESQRRAVDGVLSSGAQGFTFTGDQDRYDECEAAMSEVLSDIRRLSGRWQGVLAKSKYYTALGLVVDAALSRVLADVLALPDIPEVDSHRLSELCRIVNSLEGLFIEDTSQPSFVVAYVPSWLKFSYLSELLEASMADITYLFETGALVDFSVDELVRLVRALFADTVLRTNTIQKIMEGHPTAAVPEL</sequence>
<dbReference type="Proteomes" id="UP000320762">
    <property type="component" value="Unassembled WGS sequence"/>
</dbReference>
<dbReference type="GO" id="GO:0007094">
    <property type="term" value="P:mitotic spindle assembly checkpoint signaling"/>
    <property type="evidence" value="ECO:0007669"/>
    <property type="project" value="TreeGrafter"/>
</dbReference>
<evidence type="ECO:0000256" key="1">
    <source>
        <dbReference type="SAM" id="MobiDB-lite"/>
    </source>
</evidence>
<evidence type="ECO:0000259" key="2">
    <source>
        <dbReference type="Pfam" id="PF22766"/>
    </source>
</evidence>
<dbReference type="InterPro" id="IPR046362">
    <property type="entry name" value="Zw10/DSL1_C_sf"/>
</dbReference>
<feature type="domain" description="ZW10 C-terminal helical" evidence="2">
    <location>
        <begin position="701"/>
        <end position="844"/>
    </location>
</feature>
<name>A0A550CLD4_9AGAR</name>
<gene>
    <name evidence="3" type="ORF">BD626DRAFT_547026</name>
</gene>
<feature type="compositionally biased region" description="Acidic residues" evidence="1">
    <location>
        <begin position="389"/>
        <end position="400"/>
    </location>
</feature>
<dbReference type="GO" id="GO:0005737">
    <property type="term" value="C:cytoplasm"/>
    <property type="evidence" value="ECO:0007669"/>
    <property type="project" value="GOC"/>
</dbReference>
<dbReference type="OrthoDB" id="534815at2759"/>
<dbReference type="PANTHER" id="PTHR12205">
    <property type="entry name" value="CENTROMERE/KINETOCHORE PROTEIN ZW10"/>
    <property type="match status" value="1"/>
</dbReference>